<dbReference type="InterPro" id="IPR003509">
    <property type="entry name" value="UPF0102_YraN-like"/>
</dbReference>
<evidence type="ECO:0000256" key="2">
    <source>
        <dbReference type="HAMAP-Rule" id="MF_00048"/>
    </source>
</evidence>
<protein>
    <recommendedName>
        <fullName evidence="2">UPF0102 protein EV191_106127</fullName>
    </recommendedName>
</protein>
<dbReference type="EMBL" id="SLXQ01000006">
    <property type="protein sequence ID" value="TCP51963.1"/>
    <property type="molecule type" value="Genomic_DNA"/>
</dbReference>
<dbReference type="PANTHER" id="PTHR34039:SF1">
    <property type="entry name" value="UPF0102 PROTEIN YRAN"/>
    <property type="match status" value="1"/>
</dbReference>
<gene>
    <name evidence="3" type="ORF">EV191_106127</name>
</gene>
<dbReference type="CDD" id="cd20736">
    <property type="entry name" value="PoNe_Nuclease"/>
    <property type="match status" value="1"/>
</dbReference>
<dbReference type="InterPro" id="IPR011856">
    <property type="entry name" value="tRNA_endonuc-like_dom_sf"/>
</dbReference>
<dbReference type="Proteomes" id="UP000294911">
    <property type="component" value="Unassembled WGS sequence"/>
</dbReference>
<accession>A0A4R2QQE6</accession>
<keyword evidence="3" id="KW-0540">Nuclease</keyword>
<evidence type="ECO:0000256" key="1">
    <source>
        <dbReference type="ARBA" id="ARBA00006738"/>
    </source>
</evidence>
<evidence type="ECO:0000313" key="3">
    <source>
        <dbReference type="EMBL" id="TCP51963.1"/>
    </source>
</evidence>
<keyword evidence="3" id="KW-0255">Endonuclease</keyword>
<reference evidence="3 4" key="1">
    <citation type="submission" date="2019-03" db="EMBL/GenBank/DDBJ databases">
        <title>Genomic Encyclopedia of Type Strains, Phase IV (KMG-IV): sequencing the most valuable type-strain genomes for metagenomic binning, comparative biology and taxonomic classification.</title>
        <authorList>
            <person name="Goeker M."/>
        </authorList>
    </citation>
    <scope>NUCLEOTIDE SEQUENCE [LARGE SCALE GENOMIC DNA]</scope>
    <source>
        <strain evidence="3 4">DSM 45765</strain>
    </source>
</reference>
<comment type="caution">
    <text evidence="3">The sequence shown here is derived from an EMBL/GenBank/DDBJ whole genome shotgun (WGS) entry which is preliminary data.</text>
</comment>
<comment type="similarity">
    <text evidence="1 2">Belongs to the UPF0102 family.</text>
</comment>
<dbReference type="AlphaFoldDB" id="A0A4R2QQE6"/>
<evidence type="ECO:0000313" key="4">
    <source>
        <dbReference type="Proteomes" id="UP000294911"/>
    </source>
</evidence>
<dbReference type="NCBIfam" id="NF009154">
    <property type="entry name" value="PRK12497.3-3"/>
    <property type="match status" value="1"/>
</dbReference>
<organism evidence="3 4">
    <name type="scientific">Tamaricihabitans halophyticus</name>
    <dbReference type="NCBI Taxonomy" id="1262583"/>
    <lineage>
        <taxon>Bacteria</taxon>
        <taxon>Bacillati</taxon>
        <taxon>Actinomycetota</taxon>
        <taxon>Actinomycetes</taxon>
        <taxon>Pseudonocardiales</taxon>
        <taxon>Pseudonocardiaceae</taxon>
        <taxon>Tamaricihabitans</taxon>
    </lineage>
</organism>
<dbReference type="InterPro" id="IPR011335">
    <property type="entry name" value="Restrct_endonuc-II-like"/>
</dbReference>
<keyword evidence="4" id="KW-1185">Reference proteome</keyword>
<sequence length="126" mass="13831">MVLTGNGQSGYNNILGERGELLAARHLRARGLTVLARNWRCSDGELDLVAGVADRLVVCEVKTRTGAAFGRPGEAVTAAKARRIRRLTSLWLANQRASWNGVRFDVIEILLSAGEPPRITHHEDVF</sequence>
<dbReference type="GO" id="GO:0003676">
    <property type="term" value="F:nucleic acid binding"/>
    <property type="evidence" value="ECO:0007669"/>
    <property type="project" value="InterPro"/>
</dbReference>
<name>A0A4R2QQE6_9PSEU</name>
<dbReference type="Pfam" id="PF02021">
    <property type="entry name" value="UPF0102"/>
    <property type="match status" value="1"/>
</dbReference>
<dbReference type="SUPFAM" id="SSF52980">
    <property type="entry name" value="Restriction endonuclease-like"/>
    <property type="match status" value="1"/>
</dbReference>
<dbReference type="GO" id="GO:0004519">
    <property type="term" value="F:endonuclease activity"/>
    <property type="evidence" value="ECO:0007669"/>
    <property type="project" value="UniProtKB-KW"/>
</dbReference>
<dbReference type="Gene3D" id="3.40.1350.10">
    <property type="match status" value="1"/>
</dbReference>
<dbReference type="OrthoDB" id="9794876at2"/>
<keyword evidence="3" id="KW-0378">Hydrolase</keyword>
<proteinExistence type="inferred from homology"/>
<dbReference type="HAMAP" id="MF_00048">
    <property type="entry name" value="UPF0102"/>
    <property type="match status" value="1"/>
</dbReference>
<dbReference type="PANTHER" id="PTHR34039">
    <property type="entry name" value="UPF0102 PROTEIN YRAN"/>
    <property type="match status" value="1"/>
</dbReference>